<evidence type="ECO:0000256" key="9">
    <source>
        <dbReference type="ARBA" id="ARBA00031586"/>
    </source>
</evidence>
<comment type="similarity">
    <text evidence="2">Belongs to the complex I subunit 4L family.</text>
</comment>
<geneLocation type="mitochondrion" evidence="11"/>
<dbReference type="EMBL" id="KM373205">
    <property type="protein sequence ID" value="AJC10870.1"/>
    <property type="molecule type" value="Genomic_DNA"/>
</dbReference>
<evidence type="ECO:0000256" key="4">
    <source>
        <dbReference type="ARBA" id="ARBA00022692"/>
    </source>
</evidence>
<keyword evidence="11" id="KW-0496">Mitochondrion</keyword>
<keyword evidence="7" id="KW-0520">NAD</keyword>
<dbReference type="InterPro" id="IPR039428">
    <property type="entry name" value="NUOK/Mnh_C1-like"/>
</dbReference>
<dbReference type="GO" id="GO:0016020">
    <property type="term" value="C:membrane"/>
    <property type="evidence" value="ECO:0007669"/>
    <property type="project" value="UniProtKB-SubCell"/>
</dbReference>
<protein>
    <recommendedName>
        <fullName evidence="3">NADH-ubiquinone oxidoreductase chain 4L</fullName>
    </recommendedName>
    <alternativeName>
        <fullName evidence="9">NADH dehydrogenase subunit 4L</fullName>
    </alternativeName>
</protein>
<comment type="subcellular location">
    <subcellularLocation>
        <location evidence="1">Membrane</location>
        <topology evidence="1">Multi-pass membrane protein</topology>
    </subcellularLocation>
</comment>
<evidence type="ECO:0000256" key="10">
    <source>
        <dbReference type="SAM" id="Phobius"/>
    </source>
</evidence>
<dbReference type="AlphaFoldDB" id="A0A0B4U5N6"/>
<gene>
    <name evidence="11" type="primary">nad4l</name>
</gene>
<keyword evidence="4 10" id="KW-0812">Transmembrane</keyword>
<evidence type="ECO:0000256" key="1">
    <source>
        <dbReference type="ARBA" id="ARBA00004141"/>
    </source>
</evidence>
<accession>A0A0B4U5N6</accession>
<name>A0A0B4U5N6_MACBL</name>
<evidence type="ECO:0000256" key="5">
    <source>
        <dbReference type="ARBA" id="ARBA00022967"/>
    </source>
</evidence>
<keyword evidence="8 10" id="KW-0472">Membrane</keyword>
<keyword evidence="6 10" id="KW-1133">Transmembrane helix</keyword>
<dbReference type="Pfam" id="PF00420">
    <property type="entry name" value="Oxidored_q2"/>
    <property type="match status" value="1"/>
</dbReference>
<evidence type="ECO:0000313" key="11">
    <source>
        <dbReference type="EMBL" id="AJC10870.1"/>
    </source>
</evidence>
<evidence type="ECO:0000256" key="7">
    <source>
        <dbReference type="ARBA" id="ARBA00023027"/>
    </source>
</evidence>
<organism evidence="11">
    <name type="scientific">Macoma balthica</name>
    <name type="common">Baltic tellin</name>
    <name type="synonym">Limecola balthica</name>
    <dbReference type="NCBI Taxonomy" id="1903275"/>
    <lineage>
        <taxon>Eukaryota</taxon>
        <taxon>Metazoa</taxon>
        <taxon>Spiralia</taxon>
        <taxon>Lophotrochozoa</taxon>
        <taxon>Mollusca</taxon>
        <taxon>Bivalvia</taxon>
        <taxon>Autobranchia</taxon>
        <taxon>Heteroconchia</taxon>
        <taxon>Euheterodonta</taxon>
        <taxon>Imparidentia</taxon>
        <taxon>Neoheterodontei</taxon>
        <taxon>Cardiida</taxon>
        <taxon>Tellinoidea</taxon>
        <taxon>Tellinidae</taxon>
        <taxon>Macoma</taxon>
    </lineage>
</organism>
<evidence type="ECO:0000256" key="2">
    <source>
        <dbReference type="ARBA" id="ARBA00010519"/>
    </source>
</evidence>
<evidence type="ECO:0000256" key="8">
    <source>
        <dbReference type="ARBA" id="ARBA00023136"/>
    </source>
</evidence>
<feature type="transmembrane region" description="Helical" evidence="10">
    <location>
        <begin position="55"/>
        <end position="77"/>
    </location>
</feature>
<reference evidence="11" key="1">
    <citation type="journal article" date="2014" name="BMC Evol. Biol.">
        <title>Mitochondrial genomes of the Baltic clam Macoma balthica (Bivalvia: Tellinidae): setting the stage for studying mito-nuclear incompatibilities.</title>
        <authorList>
            <person name="Saunier A."/>
            <person name="Garcia P."/>
            <person name="Becquet V."/>
            <person name="Marsaud N."/>
            <person name="Escudie F."/>
            <person name="Pante E."/>
        </authorList>
    </citation>
    <scope>NUCLEOTIDE SEQUENCE</scope>
    <source>
        <strain evidence="11">F17</strain>
        <tissue evidence="11">Muscle foot</tissue>
    </source>
</reference>
<sequence length="96" mass="10485">MVLYLSLFLFFLSLVLVFTQKSHFLSVLLVLELMTLSLFMMVVCIMGVGSGLTSVSFGLIFLVFGVYEAANGLGLLVSRSRASGVDQISSLFMLSF</sequence>
<evidence type="ECO:0000256" key="6">
    <source>
        <dbReference type="ARBA" id="ARBA00022989"/>
    </source>
</evidence>
<dbReference type="Gene3D" id="1.10.287.3510">
    <property type="match status" value="1"/>
</dbReference>
<evidence type="ECO:0000256" key="3">
    <source>
        <dbReference type="ARBA" id="ARBA00016612"/>
    </source>
</evidence>
<keyword evidence="5" id="KW-1278">Translocase</keyword>
<feature type="transmembrane region" description="Helical" evidence="10">
    <location>
        <begin position="29"/>
        <end position="48"/>
    </location>
</feature>
<proteinExistence type="inferred from homology"/>